<dbReference type="EMBL" id="CAJNOC010000155">
    <property type="protein sequence ID" value="CAF0720329.1"/>
    <property type="molecule type" value="Genomic_DNA"/>
</dbReference>
<protein>
    <submittedName>
        <fullName evidence="1">Uncharacterized protein</fullName>
    </submittedName>
</protein>
<dbReference type="OrthoDB" id="514167at2759"/>
<name>A0A813MEY6_9BILA</name>
<dbReference type="Proteomes" id="UP000663879">
    <property type="component" value="Unassembled WGS sequence"/>
</dbReference>
<evidence type="ECO:0000313" key="1">
    <source>
        <dbReference type="EMBL" id="CAF0720329.1"/>
    </source>
</evidence>
<accession>A0A813MEY6</accession>
<dbReference type="InterPro" id="IPR019265">
    <property type="entry name" value="RTRAF"/>
</dbReference>
<gene>
    <name evidence="1" type="ORF">OXX778_LOCUS2101</name>
</gene>
<sequence length="253" mass="29336">MFERKLIALEFHSPNDFDYQDDKAFRNFISWLENQKIRFYSIEDRVDLDSVDSENWNNALEKYLKDLEIEDLNLEIPREELIEKLLSHAIRLEYTDNIEKINTFQANRDEFLRQNSGSNPLENIDFTSPDFVEGLHRMQRLLNVPTRPNDNLTVLQAISKLIADKLNPSSVQMFLDEQKQSKIEKESIQLTLDSISTGIDSMDQILNDASKVLRLLHIKELRDLQTKINETIVNIQAITANPKTDSSLGKVGV</sequence>
<proteinExistence type="predicted"/>
<dbReference type="AlphaFoldDB" id="A0A813MEY6"/>
<dbReference type="PANTHER" id="PTHR15924">
    <property type="entry name" value="CLE"/>
    <property type="match status" value="1"/>
</dbReference>
<reference evidence="1" key="1">
    <citation type="submission" date="2021-02" db="EMBL/GenBank/DDBJ databases">
        <authorList>
            <person name="Nowell W R."/>
        </authorList>
    </citation>
    <scope>NUCLEOTIDE SEQUENCE</scope>
    <source>
        <strain evidence="1">Ploen Becks lab</strain>
    </source>
</reference>
<comment type="caution">
    <text evidence="1">The sequence shown here is derived from an EMBL/GenBank/DDBJ whole genome shotgun (WGS) entry which is preliminary data.</text>
</comment>
<evidence type="ECO:0000313" key="2">
    <source>
        <dbReference type="Proteomes" id="UP000663879"/>
    </source>
</evidence>
<dbReference type="Pfam" id="PF10036">
    <property type="entry name" value="RLL"/>
    <property type="match status" value="1"/>
</dbReference>
<keyword evidence="2" id="KW-1185">Reference proteome</keyword>
<organism evidence="1 2">
    <name type="scientific">Brachionus calyciflorus</name>
    <dbReference type="NCBI Taxonomy" id="104777"/>
    <lineage>
        <taxon>Eukaryota</taxon>
        <taxon>Metazoa</taxon>
        <taxon>Spiralia</taxon>
        <taxon>Gnathifera</taxon>
        <taxon>Rotifera</taxon>
        <taxon>Eurotatoria</taxon>
        <taxon>Monogononta</taxon>
        <taxon>Pseudotrocha</taxon>
        <taxon>Ploima</taxon>
        <taxon>Brachionidae</taxon>
        <taxon>Brachionus</taxon>
    </lineage>
</organism>